<dbReference type="GO" id="GO:0080032">
    <property type="term" value="F:methyl jasmonate esterase activity"/>
    <property type="evidence" value="ECO:0007669"/>
    <property type="project" value="TreeGrafter"/>
</dbReference>
<accession>A0AAN7MBA0</accession>
<dbReference type="AlphaFoldDB" id="A0AAN7MBA0"/>
<sequence length="286" mass="31567">MATGHKRPPTSTGAETVAAEESRQISINRPQHFVLVHGAGHGAWTWYKLKPRLEAAGHRATVLDLAASGVNRRSIEEVFTFSEYSQPLLNFLRDSVPPGERVVLVGHSLGGLSVALAADMFSDKVAAVVFLTAFVPDTVHKPSYVLEQYMATAPKERWRDTVFRPYGDGDQEGSAMIFGPQFLSLLYQLSPGEDLELAKTLVRPSSLFINDLSSQEELSDDGFGSVTRVFIVCNEDKGISEEFQRWMIRNSGIENVAEIGGADHMPMFSKTQELCQCLLVIANKYT</sequence>
<comment type="caution">
    <text evidence="4">The sequence shown here is derived from an EMBL/GenBank/DDBJ whole genome shotgun (WGS) entry which is preliminary data.</text>
</comment>
<dbReference type="InterPro" id="IPR000073">
    <property type="entry name" value="AB_hydrolase_1"/>
</dbReference>
<name>A0AAN7MBA0_TRANT</name>
<dbReference type="Gene3D" id="3.40.50.1820">
    <property type="entry name" value="alpha/beta hydrolase"/>
    <property type="match status" value="1"/>
</dbReference>
<protein>
    <recommendedName>
        <fullName evidence="3">AB hydrolase-1 domain-containing protein</fullName>
    </recommendedName>
</protein>
<proteinExistence type="predicted"/>
<gene>
    <name evidence="4" type="ORF">SAY86_023941</name>
</gene>
<keyword evidence="1" id="KW-0378">Hydrolase</keyword>
<evidence type="ECO:0000313" key="4">
    <source>
        <dbReference type="EMBL" id="KAK4793506.1"/>
    </source>
</evidence>
<feature type="region of interest" description="Disordered" evidence="2">
    <location>
        <begin position="1"/>
        <end position="20"/>
    </location>
</feature>
<dbReference type="GO" id="GO:0009696">
    <property type="term" value="P:salicylic acid metabolic process"/>
    <property type="evidence" value="ECO:0007669"/>
    <property type="project" value="TreeGrafter"/>
</dbReference>
<dbReference type="EMBL" id="JAXQNO010000008">
    <property type="protein sequence ID" value="KAK4793506.1"/>
    <property type="molecule type" value="Genomic_DNA"/>
</dbReference>
<dbReference type="GO" id="GO:0080030">
    <property type="term" value="F:methyl indole-3-acetate esterase activity"/>
    <property type="evidence" value="ECO:0007669"/>
    <property type="project" value="TreeGrafter"/>
</dbReference>
<keyword evidence="5" id="KW-1185">Reference proteome</keyword>
<reference evidence="4 5" key="1">
    <citation type="journal article" date="2023" name="Hortic Res">
        <title>Pangenome of water caltrop reveals structural variations and asymmetric subgenome divergence after allopolyploidization.</title>
        <authorList>
            <person name="Zhang X."/>
            <person name="Chen Y."/>
            <person name="Wang L."/>
            <person name="Yuan Y."/>
            <person name="Fang M."/>
            <person name="Shi L."/>
            <person name="Lu R."/>
            <person name="Comes H.P."/>
            <person name="Ma Y."/>
            <person name="Chen Y."/>
            <person name="Huang G."/>
            <person name="Zhou Y."/>
            <person name="Zheng Z."/>
            <person name="Qiu Y."/>
        </authorList>
    </citation>
    <scope>NUCLEOTIDE SEQUENCE [LARGE SCALE GENOMIC DNA]</scope>
    <source>
        <tissue evidence="4">Mature leaves and different stages of flower and fruit</tissue>
    </source>
</reference>
<evidence type="ECO:0000313" key="5">
    <source>
        <dbReference type="Proteomes" id="UP001346149"/>
    </source>
</evidence>
<dbReference type="PANTHER" id="PTHR10992">
    <property type="entry name" value="METHYLESTERASE FAMILY MEMBER"/>
    <property type="match status" value="1"/>
</dbReference>
<dbReference type="InterPro" id="IPR045889">
    <property type="entry name" value="MES/HNL"/>
</dbReference>
<evidence type="ECO:0000259" key="3">
    <source>
        <dbReference type="Pfam" id="PF12697"/>
    </source>
</evidence>
<dbReference type="GO" id="GO:0009694">
    <property type="term" value="P:jasmonic acid metabolic process"/>
    <property type="evidence" value="ECO:0007669"/>
    <property type="project" value="TreeGrafter"/>
</dbReference>
<dbReference type="PANTHER" id="PTHR10992:SF1083">
    <property type="entry name" value="METHYLESTERASE 1"/>
    <property type="match status" value="1"/>
</dbReference>
<evidence type="ECO:0000256" key="2">
    <source>
        <dbReference type="SAM" id="MobiDB-lite"/>
    </source>
</evidence>
<evidence type="ECO:0000256" key="1">
    <source>
        <dbReference type="ARBA" id="ARBA00022801"/>
    </source>
</evidence>
<dbReference type="InterPro" id="IPR029058">
    <property type="entry name" value="AB_hydrolase_fold"/>
</dbReference>
<dbReference type="Pfam" id="PF12697">
    <property type="entry name" value="Abhydrolase_6"/>
    <property type="match status" value="1"/>
</dbReference>
<dbReference type="SUPFAM" id="SSF53474">
    <property type="entry name" value="alpha/beta-Hydrolases"/>
    <property type="match status" value="1"/>
</dbReference>
<dbReference type="Proteomes" id="UP001346149">
    <property type="component" value="Unassembled WGS sequence"/>
</dbReference>
<dbReference type="GO" id="GO:0080031">
    <property type="term" value="F:methyl salicylate esterase activity"/>
    <property type="evidence" value="ECO:0007669"/>
    <property type="project" value="TreeGrafter"/>
</dbReference>
<dbReference type="FunFam" id="3.40.50.1820:FF:000051">
    <property type="entry name" value="(S)-hydroxynitrile lyase"/>
    <property type="match status" value="1"/>
</dbReference>
<organism evidence="4 5">
    <name type="scientific">Trapa natans</name>
    <name type="common">Water chestnut</name>
    <dbReference type="NCBI Taxonomy" id="22666"/>
    <lineage>
        <taxon>Eukaryota</taxon>
        <taxon>Viridiplantae</taxon>
        <taxon>Streptophyta</taxon>
        <taxon>Embryophyta</taxon>
        <taxon>Tracheophyta</taxon>
        <taxon>Spermatophyta</taxon>
        <taxon>Magnoliopsida</taxon>
        <taxon>eudicotyledons</taxon>
        <taxon>Gunneridae</taxon>
        <taxon>Pentapetalae</taxon>
        <taxon>rosids</taxon>
        <taxon>malvids</taxon>
        <taxon>Myrtales</taxon>
        <taxon>Lythraceae</taxon>
        <taxon>Trapa</taxon>
    </lineage>
</organism>
<feature type="domain" description="AB hydrolase-1" evidence="3">
    <location>
        <begin position="33"/>
        <end position="274"/>
    </location>
</feature>